<protein>
    <submittedName>
        <fullName evidence="1">Uncharacterized protein</fullName>
    </submittedName>
</protein>
<reference evidence="2" key="1">
    <citation type="journal article" date="2012" name="Nat. Biotechnol.">
        <title>Reference genome sequence of the model plant Setaria.</title>
        <authorList>
            <person name="Bennetzen J.L."/>
            <person name="Schmutz J."/>
            <person name="Wang H."/>
            <person name="Percifield R."/>
            <person name="Hawkins J."/>
            <person name="Pontaroli A.C."/>
            <person name="Estep M."/>
            <person name="Feng L."/>
            <person name="Vaughn J.N."/>
            <person name="Grimwood J."/>
            <person name="Jenkins J."/>
            <person name="Barry K."/>
            <person name="Lindquist E."/>
            <person name="Hellsten U."/>
            <person name="Deshpande S."/>
            <person name="Wang X."/>
            <person name="Wu X."/>
            <person name="Mitros T."/>
            <person name="Triplett J."/>
            <person name="Yang X."/>
            <person name="Ye C.Y."/>
            <person name="Mauro-Herrera M."/>
            <person name="Wang L."/>
            <person name="Li P."/>
            <person name="Sharma M."/>
            <person name="Sharma R."/>
            <person name="Ronald P.C."/>
            <person name="Panaud O."/>
            <person name="Kellogg E.A."/>
            <person name="Brutnell T.P."/>
            <person name="Doust A.N."/>
            <person name="Tuskan G.A."/>
            <person name="Rokhsar D."/>
            <person name="Devos K.M."/>
        </authorList>
    </citation>
    <scope>NUCLEOTIDE SEQUENCE [LARGE SCALE GENOMIC DNA]</scope>
    <source>
        <strain evidence="2">cv. Yugu1</strain>
    </source>
</reference>
<dbReference type="AlphaFoldDB" id="K3ZBF2"/>
<dbReference type="Proteomes" id="UP000004995">
    <property type="component" value="Unassembled WGS sequence"/>
</dbReference>
<organism evidence="1 2">
    <name type="scientific">Setaria italica</name>
    <name type="common">Foxtail millet</name>
    <name type="synonym">Panicum italicum</name>
    <dbReference type="NCBI Taxonomy" id="4555"/>
    <lineage>
        <taxon>Eukaryota</taxon>
        <taxon>Viridiplantae</taxon>
        <taxon>Streptophyta</taxon>
        <taxon>Embryophyta</taxon>
        <taxon>Tracheophyta</taxon>
        <taxon>Spermatophyta</taxon>
        <taxon>Magnoliopsida</taxon>
        <taxon>Liliopsida</taxon>
        <taxon>Poales</taxon>
        <taxon>Poaceae</taxon>
        <taxon>PACMAD clade</taxon>
        <taxon>Panicoideae</taxon>
        <taxon>Panicodae</taxon>
        <taxon>Paniceae</taxon>
        <taxon>Cenchrinae</taxon>
        <taxon>Setaria</taxon>
    </lineage>
</organism>
<dbReference type="EnsemblPlants" id="KQL17255">
    <property type="protein sequence ID" value="KQL17255"/>
    <property type="gene ID" value="SETIT_023873mg"/>
</dbReference>
<dbReference type="EMBL" id="AGNK02002132">
    <property type="status" value="NOT_ANNOTATED_CDS"/>
    <property type="molecule type" value="Genomic_DNA"/>
</dbReference>
<keyword evidence="2" id="KW-1185">Reference proteome</keyword>
<accession>K3ZBF2</accession>
<dbReference type="HOGENOM" id="CLU_2675749_0_0_1"/>
<sequence length="75" mass="9205">MKYDRLFVYTNEYSSWREWFLNPDSLSHVTCRSVMFRFPLPSSVSRCFELTLRYVLLWQFLSLTPFMDDEEEISF</sequence>
<evidence type="ECO:0000313" key="2">
    <source>
        <dbReference type="Proteomes" id="UP000004995"/>
    </source>
</evidence>
<evidence type="ECO:0000313" key="1">
    <source>
        <dbReference type="EnsemblPlants" id="KQL17255"/>
    </source>
</evidence>
<dbReference type="InParanoid" id="K3ZBF2"/>
<name>K3ZBF2_SETIT</name>
<proteinExistence type="predicted"/>
<reference evidence="1" key="2">
    <citation type="submission" date="2018-08" db="UniProtKB">
        <authorList>
            <consortium name="EnsemblPlants"/>
        </authorList>
    </citation>
    <scope>IDENTIFICATION</scope>
    <source>
        <strain evidence="1">Yugu1</strain>
    </source>
</reference>
<dbReference type="Gramene" id="KQL17255">
    <property type="protein sequence ID" value="KQL17255"/>
    <property type="gene ID" value="SETIT_023873mg"/>
</dbReference>